<dbReference type="EMBL" id="FXTG01000001">
    <property type="protein sequence ID" value="SMO32417.1"/>
    <property type="molecule type" value="Genomic_DNA"/>
</dbReference>
<name>A0ABY1MWE9_9ACTN</name>
<gene>
    <name evidence="1" type="ORF">SAMN06265174_10131</name>
</gene>
<reference evidence="1 2" key="1">
    <citation type="submission" date="2017-05" db="EMBL/GenBank/DDBJ databases">
        <authorList>
            <person name="Varghese N."/>
            <person name="Submissions S."/>
        </authorList>
    </citation>
    <scope>NUCLEOTIDE SEQUENCE [LARGE SCALE GENOMIC DNA]</scope>
    <source>
        <strain evidence="1 2">DSM 45139</strain>
    </source>
</reference>
<dbReference type="NCBIfam" id="NF033438">
    <property type="entry name" value="BREX_BrxD"/>
    <property type="match status" value="1"/>
</dbReference>
<evidence type="ECO:0000313" key="2">
    <source>
        <dbReference type="Proteomes" id="UP000315460"/>
    </source>
</evidence>
<protein>
    <recommendedName>
        <fullName evidence="3">BREX system ATP-binding protein BrxD</fullName>
    </recommendedName>
</protein>
<dbReference type="InterPro" id="IPR021228">
    <property type="entry name" value="BrxD"/>
</dbReference>
<organism evidence="1 2">
    <name type="scientific">Dietzia kunjamensis subsp. schimae</name>
    <dbReference type="NCBI Taxonomy" id="498198"/>
    <lineage>
        <taxon>Bacteria</taxon>
        <taxon>Bacillati</taxon>
        <taxon>Actinomycetota</taxon>
        <taxon>Actinomycetes</taxon>
        <taxon>Mycobacteriales</taxon>
        <taxon>Dietziaceae</taxon>
        <taxon>Dietzia</taxon>
    </lineage>
</organism>
<proteinExistence type="predicted"/>
<keyword evidence="2" id="KW-1185">Reference proteome</keyword>
<dbReference type="SUPFAM" id="SSF52540">
    <property type="entry name" value="P-loop containing nucleoside triphosphate hydrolases"/>
    <property type="match status" value="1"/>
</dbReference>
<dbReference type="Proteomes" id="UP000315460">
    <property type="component" value="Unassembled WGS sequence"/>
</dbReference>
<accession>A0ABY1MWE9</accession>
<dbReference type="RefSeq" id="WP_154827461.1">
    <property type="nucleotide sequence ID" value="NZ_BAAAQH010000004.1"/>
</dbReference>
<dbReference type="Pfam" id="PF10923">
    <property type="entry name" value="BrxC_BrxD"/>
    <property type="match status" value="1"/>
</dbReference>
<evidence type="ECO:0008006" key="3">
    <source>
        <dbReference type="Google" id="ProtNLM"/>
    </source>
</evidence>
<sequence>MTVSPARRTAIIDALRRGTVPADGLDQLAVGLDRLAPVLGEELDKVAGGAAVFKAVRGEYGSGKTFFARWLQQQALDRGFAVSEVQISELETPLHRLETVYRRACEELRTPAVSRQAFRAVLDDWLLGVEDDAASSGANGAELLEERLRSVADAAPVFPLALRGYRDALLNGDTEIADGLAAWLGGQRNVAASAKRAAGVKGELDHFLAMGFFQGLLQVLAGSGHRGLLLVLDEVETLQRMRGDVREKALNALRQWIDELDSGRYPGMYLLITGTSAFFEGQQGIKRLPPLDQRIGVKFDADPRFDNPRQPQIRLQAFDFDRLVEVGSRVRDLYAVGLDPAVAQRVTTLVDDTYLRVLAESVAGKLGGQVGIAPRQYLRMLVDCLDRVEMFPDFLPRQHFTPTLDASDLSQSERSAVAASSSSSIIDDPDAIEL</sequence>
<evidence type="ECO:0000313" key="1">
    <source>
        <dbReference type="EMBL" id="SMO32417.1"/>
    </source>
</evidence>
<comment type="caution">
    <text evidence="1">The sequence shown here is derived from an EMBL/GenBank/DDBJ whole genome shotgun (WGS) entry which is preliminary data.</text>
</comment>
<dbReference type="InterPro" id="IPR027417">
    <property type="entry name" value="P-loop_NTPase"/>
</dbReference>